<dbReference type="AlphaFoldDB" id="A0A382CMY2"/>
<dbReference type="EMBL" id="UINC01034985">
    <property type="protein sequence ID" value="SVB26667.1"/>
    <property type="molecule type" value="Genomic_DNA"/>
</dbReference>
<evidence type="ECO:0000259" key="10">
    <source>
        <dbReference type="Pfam" id="PF02767"/>
    </source>
</evidence>
<evidence type="ECO:0000256" key="5">
    <source>
        <dbReference type="ARBA" id="ARBA00022695"/>
    </source>
</evidence>
<dbReference type="GO" id="GO:0003887">
    <property type="term" value="F:DNA-directed DNA polymerase activity"/>
    <property type="evidence" value="ECO:0007669"/>
    <property type="project" value="UniProtKB-KW"/>
</dbReference>
<feature type="domain" description="DNA polymerase III beta sliding clamp C-terminal" evidence="11">
    <location>
        <begin position="247"/>
        <end position="348"/>
    </location>
</feature>
<dbReference type="SMART" id="SM00480">
    <property type="entry name" value="POL3Bc"/>
    <property type="match status" value="1"/>
</dbReference>
<evidence type="ECO:0000256" key="7">
    <source>
        <dbReference type="ARBA" id="ARBA00022932"/>
    </source>
</evidence>
<organism evidence="12">
    <name type="scientific">marine metagenome</name>
    <dbReference type="NCBI Taxonomy" id="408172"/>
    <lineage>
        <taxon>unclassified sequences</taxon>
        <taxon>metagenomes</taxon>
        <taxon>ecological metagenomes</taxon>
    </lineage>
</organism>
<comment type="subcellular location">
    <subcellularLocation>
        <location evidence="1">Cytoplasm</location>
    </subcellularLocation>
</comment>
<dbReference type="GO" id="GO:0003677">
    <property type="term" value="F:DNA binding"/>
    <property type="evidence" value="ECO:0007669"/>
    <property type="project" value="UniProtKB-KW"/>
</dbReference>
<accession>A0A382CMY2</accession>
<dbReference type="GO" id="GO:0009360">
    <property type="term" value="C:DNA polymerase III complex"/>
    <property type="evidence" value="ECO:0007669"/>
    <property type="project" value="InterPro"/>
</dbReference>
<evidence type="ECO:0000259" key="9">
    <source>
        <dbReference type="Pfam" id="PF00712"/>
    </source>
</evidence>
<dbReference type="Gene3D" id="3.10.150.10">
    <property type="entry name" value="DNA Polymerase III, subunit A, domain 2"/>
    <property type="match status" value="1"/>
</dbReference>
<dbReference type="GO" id="GO:0006271">
    <property type="term" value="P:DNA strand elongation involved in DNA replication"/>
    <property type="evidence" value="ECO:0007669"/>
    <property type="project" value="TreeGrafter"/>
</dbReference>
<reference evidence="12" key="1">
    <citation type="submission" date="2018-05" db="EMBL/GenBank/DDBJ databases">
        <authorList>
            <person name="Lanie J.A."/>
            <person name="Ng W.-L."/>
            <person name="Kazmierczak K.M."/>
            <person name="Andrzejewski T.M."/>
            <person name="Davidsen T.M."/>
            <person name="Wayne K.J."/>
            <person name="Tettelin H."/>
            <person name="Glass J.I."/>
            <person name="Rusch D."/>
            <person name="Podicherti R."/>
            <person name="Tsui H.-C.T."/>
            <person name="Winkler M.E."/>
        </authorList>
    </citation>
    <scope>NUCLEOTIDE SEQUENCE</scope>
</reference>
<keyword evidence="6" id="KW-0235">DNA replication</keyword>
<dbReference type="InterPro" id="IPR022637">
    <property type="entry name" value="DNA_polIII_beta_cen"/>
</dbReference>
<sequence>MNILINTHTLRNALQDITGVVSKDLSMPILSHVLIEKNDKQINITGTNLEMQITVKADFLESDEFDPITVSGRKLYEIVRSLDDQNIQISTTKNRLILKTNNSSFKLSTLPANNFPTFDDLKPLETFTINQAQLLDLLNKTSFSMASNPDVRFILCGLLLEITPNNLTAVATDAHRLAISSTHLEKKQINNINCIVPRKAVLELIRILQGDKEAKVSVGSNQIRVDFKDLNFISKLMDGKFPAGYKAVIPTTATIEVLLEKQNIRSALQRVSILANEKFKGVRIDASNKTIILSSENPEQEEAKETIEHQSDAAEQNKVVAGFNAGYLIEAINACSGDEIIMGLNGPKEAPGQDATKKTKTEGTLIFSPSDGNTKYVVMPYNI</sequence>
<dbReference type="InterPro" id="IPR001001">
    <property type="entry name" value="DNA_polIII_beta"/>
</dbReference>
<keyword evidence="7" id="KW-0239">DNA-directed DNA polymerase</keyword>
<feature type="domain" description="DNA polymerase III beta sliding clamp N-terminal" evidence="9">
    <location>
        <begin position="1"/>
        <end position="118"/>
    </location>
</feature>
<dbReference type="GO" id="GO:0005737">
    <property type="term" value="C:cytoplasm"/>
    <property type="evidence" value="ECO:0007669"/>
    <property type="project" value="UniProtKB-SubCell"/>
</dbReference>
<dbReference type="PANTHER" id="PTHR30478">
    <property type="entry name" value="DNA POLYMERASE III SUBUNIT BETA"/>
    <property type="match status" value="1"/>
</dbReference>
<evidence type="ECO:0008006" key="13">
    <source>
        <dbReference type="Google" id="ProtNLM"/>
    </source>
</evidence>
<dbReference type="NCBIfam" id="TIGR00663">
    <property type="entry name" value="dnan"/>
    <property type="match status" value="1"/>
</dbReference>
<dbReference type="PANTHER" id="PTHR30478:SF0">
    <property type="entry name" value="BETA SLIDING CLAMP"/>
    <property type="match status" value="1"/>
</dbReference>
<keyword evidence="8" id="KW-0238">DNA-binding</keyword>
<dbReference type="Pfam" id="PF02768">
    <property type="entry name" value="DNA_pol3_beta_3"/>
    <property type="match status" value="1"/>
</dbReference>
<evidence type="ECO:0000256" key="4">
    <source>
        <dbReference type="ARBA" id="ARBA00022679"/>
    </source>
</evidence>
<dbReference type="SUPFAM" id="SSF55979">
    <property type="entry name" value="DNA clamp"/>
    <property type="match status" value="3"/>
</dbReference>
<comment type="similarity">
    <text evidence="2">Belongs to the beta sliding clamp family.</text>
</comment>
<evidence type="ECO:0000256" key="2">
    <source>
        <dbReference type="ARBA" id="ARBA00010752"/>
    </source>
</evidence>
<dbReference type="InterPro" id="IPR046938">
    <property type="entry name" value="DNA_clamp_sf"/>
</dbReference>
<protein>
    <recommendedName>
        <fullName evidence="13">DNA polymerase III beta sliding clamp central domain-containing protein</fullName>
    </recommendedName>
</protein>
<evidence type="ECO:0000313" key="12">
    <source>
        <dbReference type="EMBL" id="SVB26667.1"/>
    </source>
</evidence>
<keyword evidence="3" id="KW-0963">Cytoplasm</keyword>
<keyword evidence="5" id="KW-0548">Nucleotidyltransferase</keyword>
<gene>
    <name evidence="12" type="ORF">METZ01_LOCUS179521</name>
</gene>
<dbReference type="Pfam" id="PF02767">
    <property type="entry name" value="DNA_pol3_beta_2"/>
    <property type="match status" value="1"/>
</dbReference>
<dbReference type="GO" id="GO:0008408">
    <property type="term" value="F:3'-5' exonuclease activity"/>
    <property type="evidence" value="ECO:0007669"/>
    <property type="project" value="InterPro"/>
</dbReference>
<dbReference type="Gene3D" id="3.70.10.10">
    <property type="match status" value="1"/>
</dbReference>
<evidence type="ECO:0000256" key="6">
    <source>
        <dbReference type="ARBA" id="ARBA00022705"/>
    </source>
</evidence>
<evidence type="ECO:0000256" key="1">
    <source>
        <dbReference type="ARBA" id="ARBA00004496"/>
    </source>
</evidence>
<dbReference type="InterPro" id="IPR022634">
    <property type="entry name" value="DNA_polIII_beta_N"/>
</dbReference>
<feature type="domain" description="DNA polymerase III beta sliding clamp central" evidence="10">
    <location>
        <begin position="128"/>
        <end position="242"/>
    </location>
</feature>
<name>A0A382CMY2_9ZZZZ</name>
<dbReference type="CDD" id="cd00140">
    <property type="entry name" value="beta_clamp"/>
    <property type="match status" value="1"/>
</dbReference>
<proteinExistence type="inferred from homology"/>
<dbReference type="Pfam" id="PF00712">
    <property type="entry name" value="DNA_pol3_beta"/>
    <property type="match status" value="1"/>
</dbReference>
<evidence type="ECO:0000256" key="8">
    <source>
        <dbReference type="ARBA" id="ARBA00023125"/>
    </source>
</evidence>
<keyword evidence="4" id="KW-0808">Transferase</keyword>
<evidence type="ECO:0000259" key="11">
    <source>
        <dbReference type="Pfam" id="PF02768"/>
    </source>
</evidence>
<dbReference type="PIRSF" id="PIRSF000804">
    <property type="entry name" value="DNA_pol_III_b"/>
    <property type="match status" value="1"/>
</dbReference>
<evidence type="ECO:0000256" key="3">
    <source>
        <dbReference type="ARBA" id="ARBA00022490"/>
    </source>
</evidence>
<dbReference type="InterPro" id="IPR022635">
    <property type="entry name" value="DNA_polIII_beta_C"/>
</dbReference>